<accession>A0A316EFN6</accession>
<protein>
    <recommendedName>
        <fullName evidence="5">Carboxypeptidase-like protein</fullName>
    </recommendedName>
</protein>
<feature type="chain" id="PRO_5016443600" description="Carboxypeptidase-like protein" evidence="2">
    <location>
        <begin position="19"/>
        <end position="400"/>
    </location>
</feature>
<gene>
    <name evidence="3" type="ORF">LV89_00240</name>
</gene>
<evidence type="ECO:0000313" key="3">
    <source>
        <dbReference type="EMBL" id="PWK29400.1"/>
    </source>
</evidence>
<organism evidence="3 4">
    <name type="scientific">Arcicella aurantiaca</name>
    <dbReference type="NCBI Taxonomy" id="591202"/>
    <lineage>
        <taxon>Bacteria</taxon>
        <taxon>Pseudomonadati</taxon>
        <taxon>Bacteroidota</taxon>
        <taxon>Cytophagia</taxon>
        <taxon>Cytophagales</taxon>
        <taxon>Flectobacillaceae</taxon>
        <taxon>Arcicella</taxon>
    </lineage>
</organism>
<dbReference type="RefSeq" id="WP_146199044.1">
    <property type="nucleotide sequence ID" value="NZ_QGGO01000001.1"/>
</dbReference>
<comment type="caution">
    <text evidence="3">The sequence shown here is derived from an EMBL/GenBank/DDBJ whole genome shotgun (WGS) entry which is preliminary data.</text>
</comment>
<feature type="coiled-coil region" evidence="1">
    <location>
        <begin position="85"/>
        <end position="112"/>
    </location>
</feature>
<reference evidence="3 4" key="1">
    <citation type="submission" date="2018-05" db="EMBL/GenBank/DDBJ databases">
        <title>Genomic Encyclopedia of Archaeal and Bacterial Type Strains, Phase II (KMG-II): from individual species to whole genera.</title>
        <authorList>
            <person name="Goeker M."/>
        </authorList>
    </citation>
    <scope>NUCLEOTIDE SEQUENCE [LARGE SCALE GENOMIC DNA]</scope>
    <source>
        <strain evidence="3 4">DSM 22214</strain>
    </source>
</reference>
<feature type="signal peptide" evidence="2">
    <location>
        <begin position="1"/>
        <end position="18"/>
    </location>
</feature>
<evidence type="ECO:0008006" key="5">
    <source>
        <dbReference type="Google" id="ProtNLM"/>
    </source>
</evidence>
<dbReference type="EMBL" id="QGGO01000001">
    <property type="protein sequence ID" value="PWK29400.1"/>
    <property type="molecule type" value="Genomic_DNA"/>
</dbReference>
<dbReference type="Proteomes" id="UP000245489">
    <property type="component" value="Unassembled WGS sequence"/>
</dbReference>
<evidence type="ECO:0000313" key="4">
    <source>
        <dbReference type="Proteomes" id="UP000245489"/>
    </source>
</evidence>
<evidence type="ECO:0000256" key="1">
    <source>
        <dbReference type="SAM" id="Coils"/>
    </source>
</evidence>
<sequence length="400" mass="45479">MRKLFLFLFLLLGKPLFSQNFTFISGKIIDNNTKEPIAGVYVGIPAKGASTSSIGVVTNDAGEFILKYPILLQATGSLMITKINFKDIRKNLAEYKDKKDSLIIELQAVSKKSFETADGRKTIDYAIARLEKNYNNNPYFMYGFYQENLFWDSTHVKIAEGVLKTEKYPFPEKGNLGEVSKLLKGRSYEKNERKDEWGNLEFSNGADLVTRTIETKIPDFLEKQNLKNYKFQVESELEEYDGMPVFNIAFSPIDKKVKGGKIGKIQIDTLTMGILGYQYEFTAEGLKDIMGGSSFGGNRDAKVKSFKIAQSYHAALNNYYLHHSTFKIEAEITQNKVKFPASLHLSFTATEANTRMGITIKDTEILEDTNFPSGGKKYEESFWGNFNYVKPTEEFKKIIR</sequence>
<keyword evidence="4" id="KW-1185">Reference proteome</keyword>
<dbReference type="InterPro" id="IPR008969">
    <property type="entry name" value="CarboxyPept-like_regulatory"/>
</dbReference>
<keyword evidence="1" id="KW-0175">Coiled coil</keyword>
<proteinExistence type="predicted"/>
<evidence type="ECO:0000256" key="2">
    <source>
        <dbReference type="SAM" id="SignalP"/>
    </source>
</evidence>
<dbReference type="OrthoDB" id="1489599at2"/>
<dbReference type="AlphaFoldDB" id="A0A316EFN6"/>
<dbReference type="SUPFAM" id="SSF49464">
    <property type="entry name" value="Carboxypeptidase regulatory domain-like"/>
    <property type="match status" value="1"/>
</dbReference>
<keyword evidence="2" id="KW-0732">Signal</keyword>
<name>A0A316EFN6_9BACT</name>